<evidence type="ECO:0000256" key="10">
    <source>
        <dbReference type="SAM" id="Phobius"/>
    </source>
</evidence>
<protein>
    <recommendedName>
        <fullName evidence="7">Lipid droplet-regulating VLDL assembly factor AUP1</fullName>
    </recommendedName>
    <alternativeName>
        <fullName evidence="8">Ancient ubiquitous protein 1</fullName>
    </alternativeName>
</protein>
<gene>
    <name evidence="12" type="ORF">NTJ_09782</name>
</gene>
<dbReference type="Proteomes" id="UP001307889">
    <property type="component" value="Chromosome 7"/>
</dbReference>
<evidence type="ECO:0000256" key="4">
    <source>
        <dbReference type="ARBA" id="ARBA00022824"/>
    </source>
</evidence>
<dbReference type="InterPro" id="IPR003892">
    <property type="entry name" value="CUE"/>
</dbReference>
<dbReference type="Gene3D" id="1.10.8.10">
    <property type="entry name" value="DNA helicase RuvA subunit, C-terminal domain"/>
    <property type="match status" value="1"/>
</dbReference>
<dbReference type="EMBL" id="AP028915">
    <property type="protein sequence ID" value="BES96969.1"/>
    <property type="molecule type" value="Genomic_DNA"/>
</dbReference>
<evidence type="ECO:0000256" key="9">
    <source>
        <dbReference type="SAM" id="MobiDB-lite"/>
    </source>
</evidence>
<dbReference type="InterPro" id="IPR048056">
    <property type="entry name" value="AUP1_CUE"/>
</dbReference>
<evidence type="ECO:0000313" key="13">
    <source>
        <dbReference type="Proteomes" id="UP001307889"/>
    </source>
</evidence>
<dbReference type="CDD" id="cd14420">
    <property type="entry name" value="CUE_AUP1"/>
    <property type="match status" value="1"/>
</dbReference>
<feature type="region of interest" description="Disordered" evidence="9">
    <location>
        <begin position="340"/>
        <end position="361"/>
    </location>
</feature>
<dbReference type="Pfam" id="PF02845">
    <property type="entry name" value="CUE"/>
    <property type="match status" value="1"/>
</dbReference>
<dbReference type="SMART" id="SM00546">
    <property type="entry name" value="CUE"/>
    <property type="match status" value="1"/>
</dbReference>
<evidence type="ECO:0000256" key="6">
    <source>
        <dbReference type="ARBA" id="ARBA00035634"/>
    </source>
</evidence>
<keyword evidence="4" id="KW-0256">Endoplasmic reticulum</keyword>
<keyword evidence="10" id="KW-1133">Transmembrane helix</keyword>
<feature type="domain" description="CUE" evidence="11">
    <location>
        <begin position="295"/>
        <end position="337"/>
    </location>
</feature>
<sequence length="408" mass="45726">MAIGVTTTELKDLFEKERFPKSNWQFISLLVYFPIGLVLASLRFFVGLNACLAALILSRSPVIRKAVLRVLYLVLGINVEQDNKHERDKSIRVMVSNCVTKFDHIAFHLTTDCVSHSKCDSILPFNLTPGLHDFLQGNGNLVENLKSFVVNNDTPILIQPEDTTSGKDCLLKFNTMAAEVCNKVQPVALIVERPLWANTAPTVLGASPQLDFFWFLFSPYTVFKLKYLGVLHKEANESTEAFAERMRAEIASALTYKVSSFTASDKAEYEKRYLDELNRPVMGGPYGSPRQSSAALMRMTHQVAEVLPNVPHDVIMRDLSRTGSVDLTISNILEGVVNYTPQNASPPPSQIPSRSPSSTLQCTSRGFDAPIFSKYSLDRMASFQERKAKMVAEARQRYIEKKGLQNYE</sequence>
<evidence type="ECO:0000256" key="5">
    <source>
        <dbReference type="ARBA" id="ARBA00023136"/>
    </source>
</evidence>
<keyword evidence="3" id="KW-0551">Lipid droplet</keyword>
<dbReference type="PANTHER" id="PTHR15486">
    <property type="entry name" value="ANCIENT UBIQUITOUS PROTEIN"/>
    <property type="match status" value="1"/>
</dbReference>
<proteinExistence type="inferred from homology"/>
<feature type="transmembrane region" description="Helical" evidence="10">
    <location>
        <begin position="29"/>
        <end position="57"/>
    </location>
</feature>
<evidence type="ECO:0000256" key="3">
    <source>
        <dbReference type="ARBA" id="ARBA00022677"/>
    </source>
</evidence>
<keyword evidence="13" id="KW-1185">Reference proteome</keyword>
<keyword evidence="5 10" id="KW-0472">Membrane</keyword>
<evidence type="ECO:0000313" key="12">
    <source>
        <dbReference type="EMBL" id="BES96969.1"/>
    </source>
</evidence>
<organism evidence="12 13">
    <name type="scientific">Nesidiocoris tenuis</name>
    <dbReference type="NCBI Taxonomy" id="355587"/>
    <lineage>
        <taxon>Eukaryota</taxon>
        <taxon>Metazoa</taxon>
        <taxon>Ecdysozoa</taxon>
        <taxon>Arthropoda</taxon>
        <taxon>Hexapoda</taxon>
        <taxon>Insecta</taxon>
        <taxon>Pterygota</taxon>
        <taxon>Neoptera</taxon>
        <taxon>Paraneoptera</taxon>
        <taxon>Hemiptera</taxon>
        <taxon>Heteroptera</taxon>
        <taxon>Panheteroptera</taxon>
        <taxon>Cimicomorpha</taxon>
        <taxon>Miridae</taxon>
        <taxon>Dicyphina</taxon>
        <taxon>Nesidiocoris</taxon>
    </lineage>
</organism>
<evidence type="ECO:0000259" key="11">
    <source>
        <dbReference type="PROSITE" id="PS51140"/>
    </source>
</evidence>
<evidence type="ECO:0000256" key="2">
    <source>
        <dbReference type="ARBA" id="ARBA00004502"/>
    </source>
</evidence>
<accession>A0ABN7AXQ9</accession>
<evidence type="ECO:0000256" key="7">
    <source>
        <dbReference type="ARBA" id="ARBA00035685"/>
    </source>
</evidence>
<dbReference type="PROSITE" id="PS51140">
    <property type="entry name" value="CUE"/>
    <property type="match status" value="1"/>
</dbReference>
<reference evidence="12 13" key="1">
    <citation type="submission" date="2023-09" db="EMBL/GenBank/DDBJ databases">
        <title>Nesidiocoris tenuis whole genome shotgun sequence.</title>
        <authorList>
            <person name="Shibata T."/>
            <person name="Shimoda M."/>
            <person name="Kobayashi T."/>
            <person name="Uehara T."/>
        </authorList>
    </citation>
    <scope>NUCLEOTIDE SEQUENCE [LARGE SCALE GENOMIC DNA]</scope>
    <source>
        <strain evidence="12 13">Japan</strain>
    </source>
</reference>
<comment type="similarity">
    <text evidence="6">Belongs to the AUP1 family.</text>
</comment>
<evidence type="ECO:0000256" key="8">
    <source>
        <dbReference type="ARBA" id="ARBA00035713"/>
    </source>
</evidence>
<keyword evidence="10" id="KW-0812">Transmembrane</keyword>
<dbReference type="PANTHER" id="PTHR15486:SF96">
    <property type="entry name" value="LIPID DROPLET-REGULATING VLDL ASSEMBLY FACTOR AUP1"/>
    <property type="match status" value="1"/>
</dbReference>
<comment type="subcellular location">
    <subcellularLocation>
        <location evidence="1">Endoplasmic reticulum membrane</location>
        <topology evidence="1">Peripheral membrane protein</topology>
    </subcellularLocation>
    <subcellularLocation>
        <location evidence="2">Lipid droplet</location>
    </subcellularLocation>
</comment>
<evidence type="ECO:0000256" key="1">
    <source>
        <dbReference type="ARBA" id="ARBA00004406"/>
    </source>
</evidence>
<name>A0ABN7AXQ9_9HEMI</name>